<dbReference type="Gene3D" id="1.10.260.40">
    <property type="entry name" value="lambda repressor-like DNA-binding domains"/>
    <property type="match status" value="1"/>
</dbReference>
<dbReference type="SUPFAM" id="SSF47413">
    <property type="entry name" value="lambda repressor-like DNA-binding domains"/>
    <property type="match status" value="1"/>
</dbReference>
<sequence>MGEFSPREQRLMDLFKDATFVRGQDLLAEFRTGATGLVLTFEQVLDIFGQKTPKILDDIAFHGSALLPCHKEEPARTFRNRRNFLGFTIEEVAEKADVSIEDVLHAEHSSTRTSIRVLVKIAEVLDLDQRFISIKEGKEELGYLYEV</sequence>
<dbReference type="Proteomes" id="UP000230843">
    <property type="component" value="Unassembled WGS sequence"/>
</dbReference>
<gene>
    <name evidence="2" type="ORF">CO137_00215</name>
</gene>
<organism evidence="2 3">
    <name type="scientific">Candidatus Magasanikbacteria bacterium CG_4_9_14_3_um_filter_32_9</name>
    <dbReference type="NCBI Taxonomy" id="1974644"/>
    <lineage>
        <taxon>Bacteria</taxon>
        <taxon>Candidatus Magasanikiibacteriota</taxon>
    </lineage>
</organism>
<dbReference type="AlphaFoldDB" id="A0A2M7Z7T9"/>
<reference evidence="3" key="1">
    <citation type="submission" date="2017-09" db="EMBL/GenBank/DDBJ databases">
        <title>Depth-based differentiation of microbial function through sediment-hosted aquifers and enrichment of novel symbionts in the deep terrestrial subsurface.</title>
        <authorList>
            <person name="Probst A.J."/>
            <person name="Ladd B."/>
            <person name="Jarett J.K."/>
            <person name="Geller-Mcgrath D.E."/>
            <person name="Sieber C.M.K."/>
            <person name="Emerson J.B."/>
            <person name="Anantharaman K."/>
            <person name="Thomas B.C."/>
            <person name="Malmstrom R."/>
            <person name="Stieglmeier M."/>
            <person name="Klingl A."/>
            <person name="Woyke T."/>
            <person name="Ryan C.M."/>
            <person name="Banfield J.F."/>
        </authorList>
    </citation>
    <scope>NUCLEOTIDE SEQUENCE [LARGE SCALE GENOMIC DNA]</scope>
</reference>
<evidence type="ECO:0000259" key="1">
    <source>
        <dbReference type="PROSITE" id="PS50943"/>
    </source>
</evidence>
<protein>
    <recommendedName>
        <fullName evidence="1">HTH cro/C1-type domain-containing protein</fullName>
    </recommendedName>
</protein>
<name>A0A2M7Z7T9_9BACT</name>
<dbReference type="SMART" id="SM00530">
    <property type="entry name" value="HTH_XRE"/>
    <property type="match status" value="1"/>
</dbReference>
<comment type="caution">
    <text evidence="2">The sequence shown here is derived from an EMBL/GenBank/DDBJ whole genome shotgun (WGS) entry which is preliminary data.</text>
</comment>
<accession>A0A2M7Z7T9</accession>
<dbReference type="EMBL" id="PFVJ01000005">
    <property type="protein sequence ID" value="PJA90492.1"/>
    <property type="molecule type" value="Genomic_DNA"/>
</dbReference>
<dbReference type="GO" id="GO:0003677">
    <property type="term" value="F:DNA binding"/>
    <property type="evidence" value="ECO:0007669"/>
    <property type="project" value="InterPro"/>
</dbReference>
<evidence type="ECO:0000313" key="3">
    <source>
        <dbReference type="Proteomes" id="UP000230843"/>
    </source>
</evidence>
<dbReference type="InterPro" id="IPR001387">
    <property type="entry name" value="Cro/C1-type_HTH"/>
</dbReference>
<evidence type="ECO:0000313" key="2">
    <source>
        <dbReference type="EMBL" id="PJA90492.1"/>
    </source>
</evidence>
<proteinExistence type="predicted"/>
<dbReference type="PROSITE" id="PS50943">
    <property type="entry name" value="HTH_CROC1"/>
    <property type="match status" value="1"/>
</dbReference>
<dbReference type="InterPro" id="IPR010982">
    <property type="entry name" value="Lambda_DNA-bd_dom_sf"/>
</dbReference>
<feature type="domain" description="HTH cro/C1-type" evidence="1">
    <location>
        <begin position="78"/>
        <end position="132"/>
    </location>
</feature>